<dbReference type="PANTHER" id="PTHR35896:SF3">
    <property type="entry name" value="MAJOR FACILITATOR SUPERFAMILY TRANSPORTER"/>
    <property type="match status" value="1"/>
</dbReference>
<evidence type="ECO:0000313" key="2">
    <source>
        <dbReference type="EMBL" id="KAJ5083622.1"/>
    </source>
</evidence>
<comment type="caution">
    <text evidence="2">The sequence shown here is derived from an EMBL/GenBank/DDBJ whole genome shotgun (WGS) entry which is preliminary data.</text>
</comment>
<proteinExistence type="predicted"/>
<reference evidence="2" key="2">
    <citation type="journal article" date="2023" name="IMA Fungus">
        <title>Comparative genomic study of the Penicillium genus elucidates a diverse pangenome and 15 lateral gene transfer events.</title>
        <authorList>
            <person name="Petersen C."/>
            <person name="Sorensen T."/>
            <person name="Nielsen M.R."/>
            <person name="Sondergaard T.E."/>
            <person name="Sorensen J.L."/>
            <person name="Fitzpatrick D.A."/>
            <person name="Frisvad J.C."/>
            <person name="Nielsen K.L."/>
        </authorList>
    </citation>
    <scope>NUCLEOTIDE SEQUENCE</scope>
    <source>
        <strain evidence="2">IBT 30069</strain>
    </source>
</reference>
<dbReference type="EMBL" id="JAPQKH010000008">
    <property type="protein sequence ID" value="KAJ5083622.1"/>
    <property type="molecule type" value="Genomic_DNA"/>
</dbReference>
<accession>A0A9W9EKQ2</accession>
<keyword evidence="1" id="KW-0812">Transmembrane</keyword>
<evidence type="ECO:0000256" key="1">
    <source>
        <dbReference type="SAM" id="Phobius"/>
    </source>
</evidence>
<dbReference type="InterPro" id="IPR053008">
    <property type="entry name" value="Phomopsin_biosynth_assoc"/>
</dbReference>
<dbReference type="AlphaFoldDB" id="A0A9W9EKQ2"/>
<gene>
    <name evidence="2" type="ORF">N7456_013049</name>
</gene>
<feature type="transmembrane region" description="Helical" evidence="1">
    <location>
        <begin position="28"/>
        <end position="49"/>
    </location>
</feature>
<keyword evidence="1" id="KW-1133">Transmembrane helix</keyword>
<name>A0A9W9EKQ2_9EURO</name>
<reference evidence="2" key="1">
    <citation type="submission" date="2022-11" db="EMBL/GenBank/DDBJ databases">
        <authorList>
            <person name="Petersen C."/>
        </authorList>
    </citation>
    <scope>NUCLEOTIDE SEQUENCE</scope>
    <source>
        <strain evidence="2">IBT 30069</strain>
    </source>
</reference>
<protein>
    <submittedName>
        <fullName evidence="2">Uncharacterized protein</fullName>
    </submittedName>
</protein>
<dbReference type="Proteomes" id="UP001149165">
    <property type="component" value="Unassembled WGS sequence"/>
</dbReference>
<dbReference type="OrthoDB" id="3501153at2759"/>
<evidence type="ECO:0000313" key="3">
    <source>
        <dbReference type="Proteomes" id="UP001149165"/>
    </source>
</evidence>
<keyword evidence="1" id="KW-0472">Membrane</keyword>
<keyword evidence="3" id="KW-1185">Reference proteome</keyword>
<organism evidence="2 3">
    <name type="scientific">Penicillium angulare</name>
    <dbReference type="NCBI Taxonomy" id="116970"/>
    <lineage>
        <taxon>Eukaryota</taxon>
        <taxon>Fungi</taxon>
        <taxon>Dikarya</taxon>
        <taxon>Ascomycota</taxon>
        <taxon>Pezizomycotina</taxon>
        <taxon>Eurotiomycetes</taxon>
        <taxon>Eurotiomycetidae</taxon>
        <taxon>Eurotiales</taxon>
        <taxon>Aspergillaceae</taxon>
        <taxon>Penicillium</taxon>
    </lineage>
</organism>
<sequence length="196" mass="22437">MQLDSEASEPLMDDCKRDVTRSYKIRPVIIGVIAAILSLAVFISIAKFLQTPLPYKISTSTTETCGESREEARALGCHFDPVSFSWLPSSCYDGDLTEEFLGLKDWEWFVDSDGSSASRDTVMEGGYDELYVSWEYHLLHCTYAWRKMHRAILSGRPMDNYIAKYNHTAHCEHMLLAQWIERNTTNTIIQTKFVSC</sequence>
<dbReference type="PANTHER" id="PTHR35896">
    <property type="entry name" value="IG-LIKE DOMAIN-CONTAINING PROTEIN"/>
    <property type="match status" value="1"/>
</dbReference>